<protein>
    <submittedName>
        <fullName evidence="7">MFS transporter</fullName>
    </submittedName>
</protein>
<feature type="transmembrane region" description="Helical" evidence="5">
    <location>
        <begin position="41"/>
        <end position="62"/>
    </location>
</feature>
<evidence type="ECO:0000313" key="7">
    <source>
        <dbReference type="EMBL" id="GCE26726.1"/>
    </source>
</evidence>
<dbReference type="Pfam" id="PF07690">
    <property type="entry name" value="MFS_1"/>
    <property type="match status" value="2"/>
</dbReference>
<dbReference type="InterPro" id="IPR036259">
    <property type="entry name" value="MFS_trans_sf"/>
</dbReference>
<feature type="transmembrane region" description="Helical" evidence="5">
    <location>
        <begin position="296"/>
        <end position="316"/>
    </location>
</feature>
<reference evidence="8" key="1">
    <citation type="submission" date="2018-12" db="EMBL/GenBank/DDBJ databases">
        <title>Tengunoibacter tsumagoiensis gen. nov., sp. nov., Dictyobacter kobayashii sp. nov., D. alpinus sp. nov., and D. joshuensis sp. nov. and description of Dictyobacteraceae fam. nov. within the order Ktedonobacterales isolated from Tengu-no-mugimeshi.</title>
        <authorList>
            <person name="Wang C.M."/>
            <person name="Zheng Y."/>
            <person name="Sakai Y."/>
            <person name="Toyoda A."/>
            <person name="Minakuchi Y."/>
            <person name="Abe K."/>
            <person name="Yokota A."/>
            <person name="Yabe S."/>
        </authorList>
    </citation>
    <scope>NUCLEOTIDE SEQUENCE [LARGE SCALE GENOMIC DNA]</scope>
    <source>
        <strain evidence="8">Uno16</strain>
    </source>
</reference>
<gene>
    <name evidence="7" type="ORF">KDA_22100</name>
</gene>
<comment type="subcellular location">
    <subcellularLocation>
        <location evidence="1">Cell membrane</location>
        <topology evidence="1">Multi-pass membrane protein</topology>
    </subcellularLocation>
</comment>
<dbReference type="PROSITE" id="PS50850">
    <property type="entry name" value="MFS"/>
    <property type="match status" value="1"/>
</dbReference>
<keyword evidence="3 5" id="KW-1133">Transmembrane helix</keyword>
<dbReference type="InterPro" id="IPR020846">
    <property type="entry name" value="MFS_dom"/>
</dbReference>
<dbReference type="PANTHER" id="PTHR23528:SF1">
    <property type="entry name" value="MAJOR FACILITATOR SUPERFAMILY (MFS) PROFILE DOMAIN-CONTAINING PROTEIN"/>
    <property type="match status" value="1"/>
</dbReference>
<evidence type="ECO:0000256" key="4">
    <source>
        <dbReference type="ARBA" id="ARBA00023136"/>
    </source>
</evidence>
<dbReference type="OrthoDB" id="9764596at2"/>
<feature type="transmembrane region" description="Helical" evidence="5">
    <location>
        <begin position="74"/>
        <end position="99"/>
    </location>
</feature>
<dbReference type="InterPro" id="IPR011701">
    <property type="entry name" value="MFS"/>
</dbReference>
<dbReference type="InterPro" id="IPR005829">
    <property type="entry name" value="Sugar_transporter_CS"/>
</dbReference>
<dbReference type="GO" id="GO:0005886">
    <property type="term" value="C:plasma membrane"/>
    <property type="evidence" value="ECO:0007669"/>
    <property type="project" value="UniProtKB-SubCell"/>
</dbReference>
<dbReference type="GO" id="GO:0022857">
    <property type="term" value="F:transmembrane transporter activity"/>
    <property type="evidence" value="ECO:0007669"/>
    <property type="project" value="InterPro"/>
</dbReference>
<keyword evidence="4 5" id="KW-0472">Membrane</keyword>
<dbReference type="AlphaFoldDB" id="A0A402B5U9"/>
<feature type="transmembrane region" description="Helical" evidence="5">
    <location>
        <begin position="255"/>
        <end position="276"/>
    </location>
</feature>
<feature type="transmembrane region" description="Helical" evidence="5">
    <location>
        <begin position="388"/>
        <end position="407"/>
    </location>
</feature>
<dbReference type="RefSeq" id="WP_126627145.1">
    <property type="nucleotide sequence ID" value="NZ_BIFT01000001.1"/>
</dbReference>
<dbReference type="SUPFAM" id="SSF103473">
    <property type="entry name" value="MFS general substrate transporter"/>
    <property type="match status" value="1"/>
</dbReference>
<proteinExistence type="predicted"/>
<evidence type="ECO:0000256" key="3">
    <source>
        <dbReference type="ARBA" id="ARBA00022989"/>
    </source>
</evidence>
<name>A0A402B5U9_9CHLR</name>
<dbReference type="PANTHER" id="PTHR23528">
    <property type="match status" value="1"/>
</dbReference>
<dbReference type="Gene3D" id="1.20.1250.20">
    <property type="entry name" value="MFS general substrate transporter like domains"/>
    <property type="match status" value="2"/>
</dbReference>
<feature type="transmembrane region" description="Helical" evidence="5">
    <location>
        <begin position="325"/>
        <end position="343"/>
    </location>
</feature>
<organism evidence="7 8">
    <name type="scientific">Dictyobacter alpinus</name>
    <dbReference type="NCBI Taxonomy" id="2014873"/>
    <lineage>
        <taxon>Bacteria</taxon>
        <taxon>Bacillati</taxon>
        <taxon>Chloroflexota</taxon>
        <taxon>Ktedonobacteria</taxon>
        <taxon>Ktedonobacterales</taxon>
        <taxon>Dictyobacteraceae</taxon>
        <taxon>Dictyobacter</taxon>
    </lineage>
</organism>
<feature type="transmembrane region" description="Helical" evidence="5">
    <location>
        <begin position="134"/>
        <end position="158"/>
    </location>
</feature>
<dbReference type="PROSITE" id="PS00216">
    <property type="entry name" value="SUGAR_TRANSPORT_1"/>
    <property type="match status" value="1"/>
</dbReference>
<accession>A0A402B5U9</accession>
<evidence type="ECO:0000256" key="1">
    <source>
        <dbReference type="ARBA" id="ARBA00004651"/>
    </source>
</evidence>
<evidence type="ECO:0000313" key="8">
    <source>
        <dbReference type="Proteomes" id="UP000287171"/>
    </source>
</evidence>
<feature type="transmembrane region" description="Helical" evidence="5">
    <location>
        <begin position="199"/>
        <end position="219"/>
    </location>
</feature>
<sequence>MSDVKNISDATASSEATANTALPDSGVEEQTSKAGATFQMVYFLANLATNAILLPIIIYLIPHQIQALDPVNHVTSLGIVESIGGIFYLISAPLAGALSDRSTSRLGRRRFWMLIHMLCASAVIVLLANAPTVWLIVVGWSLLQFFGAALLTVIQAIIPDQVPVRRRGMISAYAGLAIPLAAVLGGVVVAVIFKNTPVTSYYVFIVLLIVAVLLLFAILQDRVLPKEAQAPFQFGQFLRRFWVDPREHPDFAWGLVTRLLLFLGYYAVSAYLQYYIQDGLHYARLFPGKEALQGTLQVQSIMTIMILIFSFTAGIVSDRIGRRKPVVIASALLIAVALFVPAISPTWPAMQVFAVLLGAGYGGYLAVDTALITQVLPSANDRARDLGIINLALSIPLIVSPILAATLVNSLGYPALFAVAGVLAALGGILVLRIKSVR</sequence>
<feature type="domain" description="Major facilitator superfamily (MFS) profile" evidence="6">
    <location>
        <begin position="34"/>
        <end position="438"/>
    </location>
</feature>
<evidence type="ECO:0000256" key="2">
    <source>
        <dbReference type="ARBA" id="ARBA00022692"/>
    </source>
</evidence>
<comment type="caution">
    <text evidence="7">The sequence shown here is derived from an EMBL/GenBank/DDBJ whole genome shotgun (WGS) entry which is preliminary data.</text>
</comment>
<evidence type="ECO:0000259" key="6">
    <source>
        <dbReference type="PROSITE" id="PS50850"/>
    </source>
</evidence>
<dbReference type="EMBL" id="BIFT01000001">
    <property type="protein sequence ID" value="GCE26726.1"/>
    <property type="molecule type" value="Genomic_DNA"/>
</dbReference>
<keyword evidence="8" id="KW-1185">Reference proteome</keyword>
<feature type="transmembrane region" description="Helical" evidence="5">
    <location>
        <begin position="170"/>
        <end position="193"/>
    </location>
</feature>
<keyword evidence="2 5" id="KW-0812">Transmembrane</keyword>
<feature type="transmembrane region" description="Helical" evidence="5">
    <location>
        <begin position="349"/>
        <end position="367"/>
    </location>
</feature>
<evidence type="ECO:0000256" key="5">
    <source>
        <dbReference type="SAM" id="Phobius"/>
    </source>
</evidence>
<feature type="transmembrane region" description="Helical" evidence="5">
    <location>
        <begin position="111"/>
        <end position="128"/>
    </location>
</feature>
<dbReference type="Proteomes" id="UP000287171">
    <property type="component" value="Unassembled WGS sequence"/>
</dbReference>
<feature type="transmembrane region" description="Helical" evidence="5">
    <location>
        <begin position="413"/>
        <end position="432"/>
    </location>
</feature>